<comment type="caution">
    <text evidence="5">The sequence shown here is derived from an EMBL/GenBank/DDBJ whole genome shotgun (WGS) entry which is preliminary data.</text>
</comment>
<dbReference type="Gene3D" id="1.10.10.10">
    <property type="entry name" value="Winged helix-like DNA-binding domain superfamily/Winged helix DNA-binding domain"/>
    <property type="match status" value="1"/>
</dbReference>
<proteinExistence type="predicted"/>
<dbReference type="PROSITE" id="PS50043">
    <property type="entry name" value="HTH_LUXR_2"/>
    <property type="match status" value="1"/>
</dbReference>
<dbReference type="PROSITE" id="PS00622">
    <property type="entry name" value="HTH_LUXR_1"/>
    <property type="match status" value="1"/>
</dbReference>
<dbReference type="CDD" id="cd06170">
    <property type="entry name" value="LuxR_C_like"/>
    <property type="match status" value="1"/>
</dbReference>
<evidence type="ECO:0000259" key="4">
    <source>
        <dbReference type="PROSITE" id="PS50043"/>
    </source>
</evidence>
<gene>
    <name evidence="5" type="ORF">DM43_4298</name>
</gene>
<name>A0AA88ZCY9_BURCE</name>
<dbReference type="EMBL" id="JPGD01000003">
    <property type="protein sequence ID" value="KGC07067.1"/>
    <property type="molecule type" value="Genomic_DNA"/>
</dbReference>
<dbReference type="InterPro" id="IPR036388">
    <property type="entry name" value="WH-like_DNA-bd_sf"/>
</dbReference>
<keyword evidence="1" id="KW-0805">Transcription regulation</keyword>
<reference evidence="5 6" key="1">
    <citation type="submission" date="2014-06" db="EMBL/GenBank/DDBJ databases">
        <authorList>
            <person name="Bishop-Lilly K.A."/>
            <person name="Broomall S.M."/>
            <person name="Chain P.S."/>
            <person name="Chertkov O."/>
            <person name="Coyne S.R."/>
            <person name="Daligault H.E."/>
            <person name="Davenport K.W."/>
            <person name="Erkkila T."/>
            <person name="Frey K.G."/>
            <person name="Gibbons H.S."/>
            <person name="Gu W."/>
            <person name="Jaissle J."/>
            <person name="Johnson S.L."/>
            <person name="Koroleva G.I."/>
            <person name="Ladner J.T."/>
            <person name="Lo C.-C."/>
            <person name="Minogue T.D."/>
            <person name="Munk C."/>
            <person name="Palacios G.F."/>
            <person name="Redden C.L."/>
            <person name="Rosenzweig C.N."/>
            <person name="Scholz M.B."/>
            <person name="Teshima H."/>
            <person name="Xu Y."/>
        </authorList>
    </citation>
    <scope>NUCLEOTIDE SEQUENCE [LARGE SCALE GENOMIC DNA]</scope>
    <source>
        <strain evidence="5 6">DWS 37UF10B-2</strain>
    </source>
</reference>
<protein>
    <submittedName>
        <fullName evidence="5">Bacterial regulatory s, luxR family protein</fullName>
    </submittedName>
</protein>
<evidence type="ECO:0000256" key="2">
    <source>
        <dbReference type="ARBA" id="ARBA00023125"/>
    </source>
</evidence>
<dbReference type="RefSeq" id="WP_230624946.1">
    <property type="nucleotide sequence ID" value="NZ_KN150856.1"/>
</dbReference>
<evidence type="ECO:0000256" key="3">
    <source>
        <dbReference type="ARBA" id="ARBA00023163"/>
    </source>
</evidence>
<dbReference type="PANTHER" id="PTHR44688:SF16">
    <property type="entry name" value="DNA-BINDING TRANSCRIPTIONAL ACTIVATOR DEVR_DOSR"/>
    <property type="match status" value="1"/>
</dbReference>
<dbReference type="GO" id="GO:0003677">
    <property type="term" value="F:DNA binding"/>
    <property type="evidence" value="ECO:0007669"/>
    <property type="project" value="UniProtKB-KW"/>
</dbReference>
<evidence type="ECO:0000313" key="5">
    <source>
        <dbReference type="EMBL" id="KGC07067.1"/>
    </source>
</evidence>
<feature type="domain" description="HTH luxR-type" evidence="4">
    <location>
        <begin position="191"/>
        <end position="256"/>
    </location>
</feature>
<dbReference type="SUPFAM" id="SSF46894">
    <property type="entry name" value="C-terminal effector domain of the bipartite response regulators"/>
    <property type="match status" value="1"/>
</dbReference>
<dbReference type="PANTHER" id="PTHR44688">
    <property type="entry name" value="DNA-BINDING TRANSCRIPTIONAL ACTIVATOR DEVR_DOSR"/>
    <property type="match status" value="1"/>
</dbReference>
<evidence type="ECO:0000313" key="6">
    <source>
        <dbReference type="Proteomes" id="UP000029575"/>
    </source>
</evidence>
<dbReference type="AlphaFoldDB" id="A0AA88ZCY9"/>
<dbReference type="PRINTS" id="PR00038">
    <property type="entry name" value="HTHLUXR"/>
</dbReference>
<organism evidence="5 6">
    <name type="scientific">Burkholderia cepacia</name>
    <name type="common">Pseudomonas cepacia</name>
    <dbReference type="NCBI Taxonomy" id="292"/>
    <lineage>
        <taxon>Bacteria</taxon>
        <taxon>Pseudomonadati</taxon>
        <taxon>Pseudomonadota</taxon>
        <taxon>Betaproteobacteria</taxon>
        <taxon>Burkholderiales</taxon>
        <taxon>Burkholderiaceae</taxon>
        <taxon>Burkholderia</taxon>
        <taxon>Burkholderia cepacia complex</taxon>
    </lineage>
</organism>
<dbReference type="GO" id="GO:0006355">
    <property type="term" value="P:regulation of DNA-templated transcription"/>
    <property type="evidence" value="ECO:0007669"/>
    <property type="project" value="InterPro"/>
</dbReference>
<evidence type="ECO:0000256" key="1">
    <source>
        <dbReference type="ARBA" id="ARBA00023015"/>
    </source>
</evidence>
<dbReference type="Proteomes" id="UP000029575">
    <property type="component" value="Unassembled WGS sequence"/>
</dbReference>
<dbReference type="Pfam" id="PF00196">
    <property type="entry name" value="GerE"/>
    <property type="match status" value="1"/>
</dbReference>
<dbReference type="InterPro" id="IPR000792">
    <property type="entry name" value="Tscrpt_reg_LuxR_C"/>
</dbReference>
<keyword evidence="3" id="KW-0804">Transcription</keyword>
<dbReference type="SMART" id="SM00421">
    <property type="entry name" value="HTH_LUXR"/>
    <property type="match status" value="1"/>
</dbReference>
<keyword evidence="2" id="KW-0238">DNA-binding</keyword>
<dbReference type="InterPro" id="IPR016032">
    <property type="entry name" value="Sig_transdc_resp-reg_C-effctor"/>
</dbReference>
<accession>A0AA88ZCY9</accession>
<sequence length="258" mass="28232">METFSRIIGGILRPNGLTEGIDQLAEKIGRVIPFDKCLILHGGSGDTASHGLIYRYGAATDAGTRRGMTLFGPGIDIDRYLGCFALSDRQDHTFRWRDLDGGAPQRDAQVNDVASYMRGQGVVACIGAPPGDSTAIRTVLQLKCEDTTLHSALLVSLIAMHLHAALTQKIARQNREGAEPCATGLEPDACENSNRIQFTRKESDVIKWVVEGKTAWEIGRILSMSERTVKFHLTNVYEKLRVSNRAQAVAKVSRLGLI</sequence>